<dbReference type="AlphaFoldDB" id="A0A495S7X5"/>
<proteinExistence type="predicted"/>
<protein>
    <submittedName>
        <fullName evidence="3">Uncharacterized protein</fullName>
    </submittedName>
</protein>
<feature type="region of interest" description="Disordered" evidence="1">
    <location>
        <begin position="23"/>
        <end position="113"/>
    </location>
</feature>
<evidence type="ECO:0000256" key="1">
    <source>
        <dbReference type="SAM" id="MobiDB-lite"/>
    </source>
</evidence>
<evidence type="ECO:0000313" key="3">
    <source>
        <dbReference type="EMBL" id="RKS95611.1"/>
    </source>
</evidence>
<keyword evidence="2" id="KW-0732">Signal</keyword>
<comment type="caution">
    <text evidence="3">The sequence shown here is derived from an EMBL/GenBank/DDBJ whole genome shotgun (WGS) entry which is preliminary data.</text>
</comment>
<dbReference type="Proteomes" id="UP000280091">
    <property type="component" value="Unassembled WGS sequence"/>
</dbReference>
<keyword evidence="4" id="KW-1185">Reference proteome</keyword>
<evidence type="ECO:0000256" key="2">
    <source>
        <dbReference type="SAM" id="SignalP"/>
    </source>
</evidence>
<dbReference type="EMBL" id="RBXA01000001">
    <property type="protein sequence ID" value="RKS95611.1"/>
    <property type="molecule type" value="Genomic_DNA"/>
</dbReference>
<dbReference type="RefSeq" id="WP_121364682.1">
    <property type="nucleotide sequence ID" value="NZ_RBXA01000001.1"/>
</dbReference>
<accession>A0A495S7X5</accession>
<feature type="compositionally biased region" description="Basic and acidic residues" evidence="1">
    <location>
        <begin position="23"/>
        <end position="36"/>
    </location>
</feature>
<feature type="compositionally biased region" description="Polar residues" evidence="1">
    <location>
        <begin position="100"/>
        <end position="113"/>
    </location>
</feature>
<gene>
    <name evidence="3" type="ORF">BC952_1305</name>
</gene>
<feature type="compositionally biased region" description="Low complexity" evidence="1">
    <location>
        <begin position="38"/>
        <end position="64"/>
    </location>
</feature>
<evidence type="ECO:0000313" key="4">
    <source>
        <dbReference type="Proteomes" id="UP000280091"/>
    </source>
</evidence>
<name>A0A495S7X5_9FLAO</name>
<reference evidence="3 4" key="1">
    <citation type="submission" date="2018-10" db="EMBL/GenBank/DDBJ databases">
        <title>Genomic Encyclopedia of Archaeal and Bacterial Type Strains, Phase II (KMG-II): from individual species to whole genera.</title>
        <authorList>
            <person name="Goeker M."/>
        </authorList>
    </citation>
    <scope>NUCLEOTIDE SEQUENCE [LARGE SCALE GENOMIC DNA]</scope>
    <source>
        <strain evidence="3 4">DSM 15094</strain>
    </source>
</reference>
<dbReference type="OrthoDB" id="1449967at2"/>
<feature type="signal peptide" evidence="2">
    <location>
        <begin position="1"/>
        <end position="20"/>
    </location>
</feature>
<feature type="chain" id="PRO_5019846032" evidence="2">
    <location>
        <begin position="21"/>
        <end position="113"/>
    </location>
</feature>
<sequence>MKKVLFTLAFALVCVVNVSAQTKKDGTPDMRYKANKETYGNSYSTSSYSTPTSSSSNYSTSSYSAPKTTERNYDNGGKYKIQQGYQKSNGTYVAPHLKTTPDNKTYNNYNPKN</sequence>
<organism evidence="3 4">
    <name type="scientific">Flavobacterium limicola</name>
    <dbReference type="NCBI Taxonomy" id="180441"/>
    <lineage>
        <taxon>Bacteria</taxon>
        <taxon>Pseudomonadati</taxon>
        <taxon>Bacteroidota</taxon>
        <taxon>Flavobacteriia</taxon>
        <taxon>Flavobacteriales</taxon>
        <taxon>Flavobacteriaceae</taxon>
        <taxon>Flavobacterium</taxon>
    </lineage>
</organism>